<feature type="domain" description="Teneurin-like YD-shell" evidence="4">
    <location>
        <begin position="792"/>
        <end position="998"/>
    </location>
</feature>
<dbReference type="PANTHER" id="PTHR32305:SF15">
    <property type="entry name" value="PROTEIN RHSA-RELATED"/>
    <property type="match status" value="1"/>
</dbReference>
<dbReference type="NCBIfam" id="TIGR01643">
    <property type="entry name" value="YD_repeat_2x"/>
    <property type="match status" value="7"/>
</dbReference>
<dbReference type="NCBIfam" id="TIGR03696">
    <property type="entry name" value="Rhs_assc_core"/>
    <property type="match status" value="1"/>
</dbReference>
<dbReference type="AlphaFoldDB" id="A0A7V2WTC6"/>
<dbReference type="InterPro" id="IPR031325">
    <property type="entry name" value="RHS_repeat"/>
</dbReference>
<reference evidence="5" key="1">
    <citation type="journal article" date="2020" name="mSystems">
        <title>Genome- and Community-Level Interaction Insights into Carbon Utilization and Element Cycling Functions of Hydrothermarchaeota in Hydrothermal Sediment.</title>
        <authorList>
            <person name="Zhou Z."/>
            <person name="Liu Y."/>
            <person name="Xu W."/>
            <person name="Pan J."/>
            <person name="Luo Z.H."/>
            <person name="Li M."/>
        </authorList>
    </citation>
    <scope>NUCLEOTIDE SEQUENCE [LARGE SCALE GENOMIC DNA]</scope>
    <source>
        <strain evidence="5">HyVt-503</strain>
    </source>
</reference>
<protein>
    <submittedName>
        <fullName evidence="5">RHS repeat protein</fullName>
    </submittedName>
</protein>
<dbReference type="InterPro" id="IPR050708">
    <property type="entry name" value="T6SS_VgrG/RHS"/>
</dbReference>
<dbReference type="InterPro" id="IPR022385">
    <property type="entry name" value="Rhs_assc_core"/>
</dbReference>
<sequence length="1130" mass="122781">MPAPERFSEQGDLICYSHTGKADKVFMLSSTDYDESTEYEQNFALVSIKYNPGTGTYEAHKSLFMTRGQAFSFGDFGTGLALTPYGNLWMTGSWWYDPISIGVKHVYLAEVNPEAHLLSQFDYGHEKLTFAWASSNEVATDRNGVPVIAGYDQDEEGNNKLFLASDTDHLKIYHYVRPLYQFSIFDPVSPATGNYADSAVDLNYPTAGIPLALVRSYASRFADESGRLGFGWHLNLLDMHIEGNPTGLDKARLVWGDGHAVEYMTSGKETEAGSTTVHFTPLGLQDSNFVLSGHQDEDGIYFELYNKKLDRTVIFAQATGSHWYPTSMFKGQEKEAPGAFPLNFTYGDSEITVEDMASGRSINFTLDDEGRVTQAQGSAGETVRYQYDANGNLAQVTLPDGSSIQYSYDSSHRLTMIKQGEATLLQNTYDEKGRVIQQKDANNQVTTFAYNEEDLTTTVTSPDGLVTTYSYDRHYRLTSVTDGAGHQKTFTYDDLGRLVRLTQPDGSTISYTYDYDGHLTSKTDASGHTTTYTYDDEGHLTSVQRPGGETISFGYTDGLFSSWTNPLGGTYALSYNDLDRLSSLTDPLGGTVNYSYDDQGLIHEKTGRDGKTVTYTRDAAGRVMQKTINSGAKTVTYSFDALGRVTSVSGPMGTVAYTYNSRGVKATETGVFGKTVTYTYDGTRLHSIAAGDFSITTQRDGAGRPLRVTDSFGHTLTCTYDALKRLSSISGPAGVEVSYHYGASGLLDTITYRRGGTAFRTITITRGPGGRIEAVDDEGAPALALSIPSLELSFNQMDEIQGATYDPSGRLLSHGGRALTYDLDGRLSSSTKGGHQSLFSYDPVGRRVTIEEDGVERRIVYAGATPIMELDASNHPTRYFLFGPGMSLVLSGSGELQYILLSDFRKNILAALDAEGTIVSQRLYSPYGLVLSEDGPWPVPFGFLGEAGIYTEATGLVLTRARAYDPETGRFLTPDPKRPTPELPESFNRYMYAYGNPVNLTDTSGLSPFDRPPLWLIPYLNVLPTLHPTNTLNAVALPPMSSFGSDFSLSLAESYVADATPIYSDRASDTGGGNPQLAPDPTGSDGLLANFDTIASSAGESEPPPGDPVAAAPGTGYVAGISSVPIIAVI</sequence>
<evidence type="ECO:0000313" key="5">
    <source>
        <dbReference type="EMBL" id="HFC46993.1"/>
    </source>
</evidence>
<dbReference type="InterPro" id="IPR045351">
    <property type="entry name" value="DUF6531"/>
</dbReference>
<feature type="domain" description="DUF6531" evidence="3">
    <location>
        <begin position="186"/>
        <end position="263"/>
    </location>
</feature>
<keyword evidence="1" id="KW-0677">Repeat</keyword>
<gene>
    <name evidence="5" type="ORF">ENJ63_03840</name>
</gene>
<evidence type="ECO:0000259" key="3">
    <source>
        <dbReference type="Pfam" id="PF20148"/>
    </source>
</evidence>
<organism evidence="5">
    <name type="scientific">Dissulfuribacter thermophilus</name>
    <dbReference type="NCBI Taxonomy" id="1156395"/>
    <lineage>
        <taxon>Bacteria</taxon>
        <taxon>Pseudomonadati</taxon>
        <taxon>Thermodesulfobacteriota</taxon>
        <taxon>Dissulfuribacteria</taxon>
        <taxon>Dissulfuribacterales</taxon>
        <taxon>Dissulfuribacteraceae</taxon>
        <taxon>Dissulfuribacter</taxon>
    </lineage>
</organism>
<dbReference type="Pfam" id="PF20148">
    <property type="entry name" value="DUF6531"/>
    <property type="match status" value="1"/>
</dbReference>
<evidence type="ECO:0000256" key="2">
    <source>
        <dbReference type="SAM" id="MobiDB-lite"/>
    </source>
</evidence>
<feature type="region of interest" description="Disordered" evidence="2">
    <location>
        <begin position="1066"/>
        <end position="1085"/>
    </location>
</feature>
<feature type="domain" description="Teneurin-like YD-shell" evidence="4">
    <location>
        <begin position="570"/>
        <end position="759"/>
    </location>
</feature>
<dbReference type="Pfam" id="PF05593">
    <property type="entry name" value="RHS_repeat"/>
    <property type="match status" value="2"/>
</dbReference>
<dbReference type="Gene3D" id="2.180.10.10">
    <property type="entry name" value="RHS repeat-associated core"/>
    <property type="match status" value="2"/>
</dbReference>
<dbReference type="EMBL" id="DRND01000303">
    <property type="protein sequence ID" value="HFC46993.1"/>
    <property type="molecule type" value="Genomic_DNA"/>
</dbReference>
<comment type="caution">
    <text evidence="5">The sequence shown here is derived from an EMBL/GenBank/DDBJ whole genome shotgun (WGS) entry which is preliminary data.</text>
</comment>
<accession>A0A7V2WTC6</accession>
<proteinExistence type="predicted"/>
<dbReference type="InterPro" id="IPR056823">
    <property type="entry name" value="TEN-like_YD-shell"/>
</dbReference>
<dbReference type="CDD" id="cd12871">
    <property type="entry name" value="Bacuni_01323_like"/>
    <property type="match status" value="1"/>
</dbReference>
<name>A0A7V2WTC6_9BACT</name>
<feature type="domain" description="Teneurin-like YD-shell" evidence="4">
    <location>
        <begin position="467"/>
        <end position="555"/>
    </location>
</feature>
<dbReference type="Proteomes" id="UP000885797">
    <property type="component" value="Unassembled WGS sequence"/>
</dbReference>
<dbReference type="Pfam" id="PF25023">
    <property type="entry name" value="TEN_YD-shell"/>
    <property type="match status" value="3"/>
</dbReference>
<dbReference type="PANTHER" id="PTHR32305">
    <property type="match status" value="1"/>
</dbReference>
<evidence type="ECO:0000259" key="4">
    <source>
        <dbReference type="Pfam" id="PF25023"/>
    </source>
</evidence>
<evidence type="ECO:0000256" key="1">
    <source>
        <dbReference type="ARBA" id="ARBA00022737"/>
    </source>
</evidence>
<dbReference type="InterPro" id="IPR006530">
    <property type="entry name" value="YD"/>
</dbReference>